<dbReference type="InterPro" id="IPR036477">
    <property type="entry name" value="Formyl_transf_N_sf"/>
</dbReference>
<evidence type="ECO:0000256" key="2">
    <source>
        <dbReference type="ARBA" id="ARBA00022679"/>
    </source>
</evidence>
<keyword evidence="3 6" id="KW-0658">Purine biosynthesis</keyword>
<proteinExistence type="inferred from homology"/>
<dbReference type="EnsemblBacteria" id="ABC22968">
    <property type="protein sequence ID" value="ABC22968"/>
    <property type="gene ID" value="Rru_A2168"/>
</dbReference>
<dbReference type="PATRIC" id="fig|269796.9.peg.2262"/>
<dbReference type="PROSITE" id="PS00373">
    <property type="entry name" value="GART"/>
    <property type="match status" value="1"/>
</dbReference>
<dbReference type="NCBIfam" id="TIGR00639">
    <property type="entry name" value="PurN"/>
    <property type="match status" value="1"/>
</dbReference>
<dbReference type="eggNOG" id="COG0299">
    <property type="taxonomic scope" value="Bacteria"/>
</dbReference>
<comment type="pathway">
    <text evidence="1 6">Purine metabolism; IMP biosynthesis via de novo pathway; N(2)-formyl-N(1)-(5-phospho-D-ribosyl)glycinamide from N(1)-(5-phospho-D-ribosyl)glycinamide (10-formyl THF route): step 1/1.</text>
</comment>
<feature type="binding site" evidence="6">
    <location>
        <begin position="21"/>
        <end position="23"/>
    </location>
    <ligand>
        <name>N(1)-(5-phospho-beta-D-ribosyl)glycinamide</name>
        <dbReference type="ChEBI" id="CHEBI:143788"/>
    </ligand>
</feature>
<evidence type="ECO:0000313" key="8">
    <source>
        <dbReference type="EMBL" id="ABC22968.1"/>
    </source>
</evidence>
<comment type="catalytic activity">
    <reaction evidence="5 6">
        <text>N(1)-(5-phospho-beta-D-ribosyl)glycinamide + (6R)-10-formyltetrahydrofolate = N(2)-formyl-N(1)-(5-phospho-beta-D-ribosyl)glycinamide + (6S)-5,6,7,8-tetrahydrofolate + H(+)</text>
        <dbReference type="Rhea" id="RHEA:15053"/>
        <dbReference type="ChEBI" id="CHEBI:15378"/>
        <dbReference type="ChEBI" id="CHEBI:57453"/>
        <dbReference type="ChEBI" id="CHEBI:143788"/>
        <dbReference type="ChEBI" id="CHEBI:147286"/>
        <dbReference type="ChEBI" id="CHEBI:195366"/>
        <dbReference type="EC" id="2.1.2.2"/>
    </reaction>
</comment>
<dbReference type="HOGENOM" id="CLU_038395_1_1_5"/>
<keyword evidence="9" id="KW-1185">Reference proteome</keyword>
<gene>
    <name evidence="6" type="primary">purN</name>
    <name evidence="8" type="ordered locus">Rru_A2168</name>
</gene>
<dbReference type="RefSeq" id="WP_011390017.1">
    <property type="nucleotide sequence ID" value="NC_007643.1"/>
</dbReference>
<keyword evidence="2 6" id="KW-0808">Transferase</keyword>
<dbReference type="SUPFAM" id="SSF53328">
    <property type="entry name" value="Formyltransferase"/>
    <property type="match status" value="1"/>
</dbReference>
<dbReference type="UniPathway" id="UPA00074">
    <property type="reaction ID" value="UER00126"/>
</dbReference>
<feature type="binding site" evidence="6">
    <location>
        <position position="116"/>
    </location>
    <ligand>
        <name>(6R)-10-formyltetrahydrofolate</name>
        <dbReference type="ChEBI" id="CHEBI:195366"/>
    </ligand>
</feature>
<feature type="binding site" evidence="6">
    <location>
        <position position="74"/>
    </location>
    <ligand>
        <name>(6R)-10-formyltetrahydrofolate</name>
        <dbReference type="ChEBI" id="CHEBI:195366"/>
    </ligand>
</feature>
<accession>Q2RSC7</accession>
<dbReference type="KEGG" id="rru:Rru_A2168"/>
<comment type="function">
    <text evidence="6">Catalyzes the transfer of a formyl group from 10-formyltetrahydrofolate to 5-phospho-ribosyl-glycinamide (GAR), producing 5-phospho-ribosyl-N-formylglycinamide (FGAR) and tetrahydrofolate.</text>
</comment>
<evidence type="ECO:0000256" key="1">
    <source>
        <dbReference type="ARBA" id="ARBA00005054"/>
    </source>
</evidence>
<dbReference type="GO" id="GO:0005829">
    <property type="term" value="C:cytosol"/>
    <property type="evidence" value="ECO:0007669"/>
    <property type="project" value="TreeGrafter"/>
</dbReference>
<evidence type="ECO:0000256" key="4">
    <source>
        <dbReference type="ARBA" id="ARBA00038440"/>
    </source>
</evidence>
<feature type="active site" description="Proton donor" evidence="6">
    <location>
        <position position="118"/>
    </location>
</feature>
<dbReference type="GO" id="GO:0006189">
    <property type="term" value="P:'de novo' IMP biosynthetic process"/>
    <property type="evidence" value="ECO:0007669"/>
    <property type="project" value="UniProtKB-UniRule"/>
</dbReference>
<dbReference type="Pfam" id="PF00551">
    <property type="entry name" value="Formyl_trans_N"/>
    <property type="match status" value="1"/>
</dbReference>
<organism evidence="8 9">
    <name type="scientific">Rhodospirillum rubrum (strain ATCC 11170 / ATH 1.1.1 / DSM 467 / LMG 4362 / NCIMB 8255 / S1)</name>
    <dbReference type="NCBI Taxonomy" id="269796"/>
    <lineage>
        <taxon>Bacteria</taxon>
        <taxon>Pseudomonadati</taxon>
        <taxon>Pseudomonadota</taxon>
        <taxon>Alphaproteobacteria</taxon>
        <taxon>Rhodospirillales</taxon>
        <taxon>Rhodospirillaceae</taxon>
        <taxon>Rhodospirillum</taxon>
    </lineage>
</organism>
<dbReference type="PhylomeDB" id="Q2RSC7"/>
<dbReference type="HAMAP" id="MF_01930">
    <property type="entry name" value="PurN"/>
    <property type="match status" value="1"/>
</dbReference>
<dbReference type="GO" id="GO:0004644">
    <property type="term" value="F:phosphoribosylglycinamide formyltransferase activity"/>
    <property type="evidence" value="ECO:0007669"/>
    <property type="project" value="UniProtKB-UniRule"/>
</dbReference>
<dbReference type="Gene3D" id="3.40.50.170">
    <property type="entry name" value="Formyl transferase, N-terminal domain"/>
    <property type="match status" value="1"/>
</dbReference>
<evidence type="ECO:0000256" key="5">
    <source>
        <dbReference type="ARBA" id="ARBA00047664"/>
    </source>
</evidence>
<evidence type="ECO:0000256" key="3">
    <source>
        <dbReference type="ARBA" id="ARBA00022755"/>
    </source>
</evidence>
<protein>
    <recommendedName>
        <fullName evidence="6">Phosphoribosylglycinamide formyltransferase</fullName>
        <ecNumber evidence="6">2.1.2.2</ecNumber>
    </recommendedName>
    <alternativeName>
        <fullName evidence="6">5'-phosphoribosylglycinamide transformylase</fullName>
    </alternativeName>
    <alternativeName>
        <fullName evidence="6">GAR transformylase</fullName>
        <shortName evidence="6">GART</shortName>
    </alternativeName>
</protein>
<reference evidence="8 9" key="1">
    <citation type="journal article" date="2011" name="Stand. Genomic Sci.">
        <title>Complete genome sequence of Rhodospirillum rubrum type strain (S1).</title>
        <authorList>
            <person name="Munk A.C."/>
            <person name="Copeland A."/>
            <person name="Lucas S."/>
            <person name="Lapidus A."/>
            <person name="Del Rio T.G."/>
            <person name="Barry K."/>
            <person name="Detter J.C."/>
            <person name="Hammon N."/>
            <person name="Israni S."/>
            <person name="Pitluck S."/>
            <person name="Brettin T."/>
            <person name="Bruce D."/>
            <person name="Han C."/>
            <person name="Tapia R."/>
            <person name="Gilna P."/>
            <person name="Schmutz J."/>
            <person name="Larimer F."/>
            <person name="Land M."/>
            <person name="Kyrpides N.C."/>
            <person name="Mavromatis K."/>
            <person name="Richardson P."/>
            <person name="Rohde M."/>
            <person name="Goker M."/>
            <person name="Klenk H.P."/>
            <person name="Zhang Y."/>
            <person name="Roberts G.P."/>
            <person name="Reslewic S."/>
            <person name="Schwartz D.C."/>
        </authorList>
    </citation>
    <scope>NUCLEOTIDE SEQUENCE [LARGE SCALE GENOMIC DNA]</scope>
    <source>
        <strain evidence="9">ATCC 11170 / ATH 1.1.1 / DSM 467 / LMG 4362 / NCIMB 8255 / S1</strain>
    </source>
</reference>
<evidence type="ECO:0000259" key="7">
    <source>
        <dbReference type="Pfam" id="PF00551"/>
    </source>
</evidence>
<dbReference type="EC" id="2.1.2.2" evidence="6"/>
<evidence type="ECO:0000256" key="6">
    <source>
        <dbReference type="HAMAP-Rule" id="MF_01930"/>
    </source>
</evidence>
<sequence length="224" mass="23855">MNAPQSTAPRKRVAVLISGRGSNMEALIAACADPAFPAGIVSVISNRADAKGLERAQAAGLSTTVIDHKAFAGREPFEAALSAHIEAVGADIICLAGFMRLLTAGFVTRWQDRMINIHPSLIPAFRGLHTHERVIEAGVRVHGCTVHFVRAEMDDGPIIVQAALPVRPDDTADSLGARVLTREHQIYPLALRLLAEGKVRVEGNRAIIDAAADDITLINPPLSA</sequence>
<comment type="similarity">
    <text evidence="4 6">Belongs to the GART family.</text>
</comment>
<feature type="domain" description="Formyl transferase N-terminal" evidence="7">
    <location>
        <begin position="11"/>
        <end position="191"/>
    </location>
</feature>
<feature type="site" description="Raises pKa of active site His" evidence="6">
    <location>
        <position position="154"/>
    </location>
</feature>
<dbReference type="CDD" id="cd08645">
    <property type="entry name" value="FMT_core_GART"/>
    <property type="match status" value="1"/>
</dbReference>
<dbReference type="AlphaFoldDB" id="Q2RSC7"/>
<dbReference type="STRING" id="269796.Rru_A2168"/>
<dbReference type="Proteomes" id="UP000001929">
    <property type="component" value="Chromosome"/>
</dbReference>
<dbReference type="InterPro" id="IPR001555">
    <property type="entry name" value="GART_AS"/>
</dbReference>
<name>Q2RSC7_RHORT</name>
<dbReference type="InterPro" id="IPR004607">
    <property type="entry name" value="GART"/>
</dbReference>
<dbReference type="InterPro" id="IPR002376">
    <property type="entry name" value="Formyl_transf_N"/>
</dbReference>
<evidence type="ECO:0000313" key="9">
    <source>
        <dbReference type="Proteomes" id="UP000001929"/>
    </source>
</evidence>
<dbReference type="PANTHER" id="PTHR43369:SF2">
    <property type="entry name" value="PHOSPHORIBOSYLGLYCINAMIDE FORMYLTRANSFERASE"/>
    <property type="match status" value="1"/>
</dbReference>
<feature type="binding site" evidence="6">
    <location>
        <begin position="99"/>
        <end position="102"/>
    </location>
    <ligand>
        <name>(6R)-10-formyltetrahydrofolate</name>
        <dbReference type="ChEBI" id="CHEBI:195366"/>
    </ligand>
</feature>
<dbReference type="PANTHER" id="PTHR43369">
    <property type="entry name" value="PHOSPHORIBOSYLGLYCINAMIDE FORMYLTRANSFERASE"/>
    <property type="match status" value="1"/>
</dbReference>
<dbReference type="EMBL" id="CP000230">
    <property type="protein sequence ID" value="ABC22968.1"/>
    <property type="molecule type" value="Genomic_DNA"/>
</dbReference>